<accession>A0A2J6QKX9</accession>
<evidence type="ECO:0000313" key="2">
    <source>
        <dbReference type="EMBL" id="PMD26921.1"/>
    </source>
</evidence>
<feature type="compositionally biased region" description="Polar residues" evidence="1">
    <location>
        <begin position="35"/>
        <end position="50"/>
    </location>
</feature>
<feature type="region of interest" description="Disordered" evidence="1">
    <location>
        <begin position="1"/>
        <end position="24"/>
    </location>
</feature>
<dbReference type="AlphaFoldDB" id="A0A2J6QKX9"/>
<feature type="region of interest" description="Disordered" evidence="1">
    <location>
        <begin position="35"/>
        <end position="54"/>
    </location>
</feature>
<keyword evidence="3" id="KW-1185">Reference proteome</keyword>
<sequence length="260" mass="28708">MKEIVNLVSDEEEELPSGPSAGLDTIHSVSALATSRNTCSPSPTQTQREGSTPVIKVSATTNFSTCELLKAPSGSSARSQSFPSPSMSSQSEMTIERDLNHHAVKTQTLDSPPRVRTQQEMLRILTGSILLSKTRKKDGTTSDTPHEPFNPTEHPILTETKQLSPPQTSGYDSSSFFHRRRCTAGTFKFCNDEEDWNIRLCSLVPFERSLQQNLPMTDKPKSELNKTRRKVTPGKSLIKRSPTPKSLDKLEALVSPNQAV</sequence>
<gene>
    <name evidence="2" type="ORF">NA56DRAFT_654680</name>
</gene>
<feature type="region of interest" description="Disordered" evidence="1">
    <location>
        <begin position="70"/>
        <end position="94"/>
    </location>
</feature>
<protein>
    <submittedName>
        <fullName evidence="2">Uncharacterized protein</fullName>
    </submittedName>
</protein>
<feature type="compositionally biased region" description="Basic and acidic residues" evidence="1">
    <location>
        <begin position="137"/>
        <end position="146"/>
    </location>
</feature>
<dbReference type="Proteomes" id="UP000235672">
    <property type="component" value="Unassembled WGS sequence"/>
</dbReference>
<name>A0A2J6QKX9_9HELO</name>
<proteinExistence type="predicted"/>
<organism evidence="2 3">
    <name type="scientific">Hyaloscypha hepaticicola</name>
    <dbReference type="NCBI Taxonomy" id="2082293"/>
    <lineage>
        <taxon>Eukaryota</taxon>
        <taxon>Fungi</taxon>
        <taxon>Dikarya</taxon>
        <taxon>Ascomycota</taxon>
        <taxon>Pezizomycotina</taxon>
        <taxon>Leotiomycetes</taxon>
        <taxon>Helotiales</taxon>
        <taxon>Hyaloscyphaceae</taxon>
        <taxon>Hyaloscypha</taxon>
    </lineage>
</organism>
<feature type="region of interest" description="Disordered" evidence="1">
    <location>
        <begin position="212"/>
        <end position="244"/>
    </location>
</feature>
<feature type="compositionally biased region" description="Low complexity" evidence="1">
    <location>
        <begin position="72"/>
        <end position="91"/>
    </location>
</feature>
<evidence type="ECO:0000256" key="1">
    <source>
        <dbReference type="SAM" id="MobiDB-lite"/>
    </source>
</evidence>
<reference evidence="2 3" key="1">
    <citation type="submission" date="2016-05" db="EMBL/GenBank/DDBJ databases">
        <title>A degradative enzymes factory behind the ericoid mycorrhizal symbiosis.</title>
        <authorList>
            <consortium name="DOE Joint Genome Institute"/>
            <person name="Martino E."/>
            <person name="Morin E."/>
            <person name="Grelet G."/>
            <person name="Kuo A."/>
            <person name="Kohler A."/>
            <person name="Daghino S."/>
            <person name="Barry K."/>
            <person name="Choi C."/>
            <person name="Cichocki N."/>
            <person name="Clum A."/>
            <person name="Copeland A."/>
            <person name="Hainaut M."/>
            <person name="Haridas S."/>
            <person name="Labutti K."/>
            <person name="Lindquist E."/>
            <person name="Lipzen A."/>
            <person name="Khouja H.-R."/>
            <person name="Murat C."/>
            <person name="Ohm R."/>
            <person name="Olson A."/>
            <person name="Spatafora J."/>
            <person name="Veneault-Fourrey C."/>
            <person name="Henrissat B."/>
            <person name="Grigoriev I."/>
            <person name="Martin F."/>
            <person name="Perotto S."/>
        </authorList>
    </citation>
    <scope>NUCLEOTIDE SEQUENCE [LARGE SCALE GENOMIC DNA]</scope>
    <source>
        <strain evidence="2 3">UAMH 7357</strain>
    </source>
</reference>
<dbReference type="EMBL" id="KZ613467">
    <property type="protein sequence ID" value="PMD26921.1"/>
    <property type="molecule type" value="Genomic_DNA"/>
</dbReference>
<evidence type="ECO:0000313" key="3">
    <source>
        <dbReference type="Proteomes" id="UP000235672"/>
    </source>
</evidence>
<feature type="region of interest" description="Disordered" evidence="1">
    <location>
        <begin position="133"/>
        <end position="154"/>
    </location>
</feature>